<dbReference type="EMBL" id="JAOPJF010000023">
    <property type="protein sequence ID" value="KAK1145633.1"/>
    <property type="molecule type" value="Genomic_DNA"/>
</dbReference>
<reference evidence="1 2" key="1">
    <citation type="journal article" date="2023" name="ACS Omega">
        <title>Identification of the Neoaspergillic Acid Biosynthesis Gene Cluster by Establishing an In Vitro CRISPR-Ribonucleoprotein Genetic System in Aspergillus melleus.</title>
        <authorList>
            <person name="Yuan B."/>
            <person name="Grau M.F."/>
            <person name="Murata R.M."/>
            <person name="Torok T."/>
            <person name="Venkateswaran K."/>
            <person name="Stajich J.E."/>
            <person name="Wang C.C.C."/>
        </authorList>
    </citation>
    <scope>NUCLEOTIDE SEQUENCE [LARGE SCALE GENOMIC DNA]</scope>
    <source>
        <strain evidence="1 2">IMV 1140</strain>
    </source>
</reference>
<accession>A0ACC3B5A3</accession>
<evidence type="ECO:0000313" key="1">
    <source>
        <dbReference type="EMBL" id="KAK1145633.1"/>
    </source>
</evidence>
<dbReference type="Proteomes" id="UP001177260">
    <property type="component" value="Unassembled WGS sequence"/>
</dbReference>
<sequence length="405" mass="45624">MKGTSVLRFASWPKIHQPLPRNPRQSQQLLNALTSSFRRQLDREHPSSSSPSEQHHNGDSRPENLYSSVHATDKHMQLILDNPLFRGKPTRSSAQLDEHRLRTEPMALFDDLVASGSVTTSTLRSCLQSQLWLASRHTGDGYPKAMKEARAGSRVVDWWFASGPRALGILFRSQVSTRTLTKFMMAEGLQTTVLGWLDLLAKGELERLPRDAAKELYRVLLLDMIKWEILYGGGVPAALQLCYLPAAKSLLALDKKDPKFRSAGLHDATVKLNMFLKTVSPEVPVAVFEDFAKIQEQVWPMGRMSAVVHLYHPAQANPTPFLQYAKRLSPDRVESWNEKQQKSFMRGGFKALQVMMDQGRDHDASDLAQIMQRSLPALKDQKAVQNGFGWLVEENFLARVNLAAT</sequence>
<evidence type="ECO:0000313" key="2">
    <source>
        <dbReference type="Proteomes" id="UP001177260"/>
    </source>
</evidence>
<comment type="caution">
    <text evidence="1">The sequence shown here is derived from an EMBL/GenBank/DDBJ whole genome shotgun (WGS) entry which is preliminary data.</text>
</comment>
<gene>
    <name evidence="1" type="primary">LYS1_3</name>
    <name evidence="1" type="ORF">N8T08_004192</name>
</gene>
<name>A0ACC3B5A3_9EURO</name>
<organism evidence="1 2">
    <name type="scientific">Aspergillus melleus</name>
    <dbReference type="NCBI Taxonomy" id="138277"/>
    <lineage>
        <taxon>Eukaryota</taxon>
        <taxon>Fungi</taxon>
        <taxon>Dikarya</taxon>
        <taxon>Ascomycota</taxon>
        <taxon>Pezizomycotina</taxon>
        <taxon>Eurotiomycetes</taxon>
        <taxon>Eurotiomycetidae</taxon>
        <taxon>Eurotiales</taxon>
        <taxon>Aspergillaceae</taxon>
        <taxon>Aspergillus</taxon>
        <taxon>Aspergillus subgen. Circumdati</taxon>
    </lineage>
</organism>
<protein>
    <submittedName>
        <fullName evidence="1">Saccharopine dehydrogenase</fullName>
    </submittedName>
</protein>
<keyword evidence="2" id="KW-1185">Reference proteome</keyword>
<proteinExistence type="predicted"/>